<proteinExistence type="predicted"/>
<protein>
    <submittedName>
        <fullName evidence="1">Uncharacterized protein</fullName>
    </submittedName>
</protein>
<organism evidence="1">
    <name type="scientific">marine sediment metagenome</name>
    <dbReference type="NCBI Taxonomy" id="412755"/>
    <lineage>
        <taxon>unclassified sequences</taxon>
        <taxon>metagenomes</taxon>
        <taxon>ecological metagenomes</taxon>
    </lineage>
</organism>
<reference evidence="1" key="1">
    <citation type="journal article" date="2015" name="Nature">
        <title>Complex archaea that bridge the gap between prokaryotes and eukaryotes.</title>
        <authorList>
            <person name="Spang A."/>
            <person name="Saw J.H."/>
            <person name="Jorgensen S.L."/>
            <person name="Zaremba-Niedzwiedzka K."/>
            <person name="Martijn J."/>
            <person name="Lind A.E."/>
            <person name="van Eijk R."/>
            <person name="Schleper C."/>
            <person name="Guy L."/>
            <person name="Ettema T.J."/>
        </authorList>
    </citation>
    <scope>NUCLEOTIDE SEQUENCE</scope>
</reference>
<dbReference type="AlphaFoldDB" id="A0A0F9MRM4"/>
<sequence length="79" mass="8804">MRILLAASAALLIFCSACKSVPLITVYKYHKSVGGQFVKYLEADTSLDANSKRIRRQAYDSMDRLMIQMKAKPAPTPPN</sequence>
<gene>
    <name evidence="1" type="ORF">LCGC14_1040800</name>
</gene>
<accession>A0A0F9MRM4</accession>
<comment type="caution">
    <text evidence="1">The sequence shown here is derived from an EMBL/GenBank/DDBJ whole genome shotgun (WGS) entry which is preliminary data.</text>
</comment>
<name>A0A0F9MRM4_9ZZZZ</name>
<evidence type="ECO:0000313" key="1">
    <source>
        <dbReference type="EMBL" id="KKN10025.1"/>
    </source>
</evidence>
<dbReference type="EMBL" id="LAZR01004284">
    <property type="protein sequence ID" value="KKN10025.1"/>
    <property type="molecule type" value="Genomic_DNA"/>
</dbReference>